<reference evidence="2" key="1">
    <citation type="submission" date="2019-12" db="EMBL/GenBank/DDBJ databases">
        <title>Genome sequencing and annotation of Brassica cretica.</title>
        <authorList>
            <person name="Studholme D.J."/>
            <person name="Sarris P."/>
        </authorList>
    </citation>
    <scope>NUCLEOTIDE SEQUENCE</scope>
    <source>
        <strain evidence="2">PFS-109/04</strain>
        <tissue evidence="2">Leaf</tissue>
    </source>
</reference>
<gene>
    <name evidence="2" type="ORF">F2Q69_00052216</name>
</gene>
<name>A0A8S9MXR3_BRACR</name>
<accession>A0A8S9MXR3</accession>
<comment type="caution">
    <text evidence="2">The sequence shown here is derived from an EMBL/GenBank/DDBJ whole genome shotgun (WGS) entry which is preliminary data.</text>
</comment>
<evidence type="ECO:0000313" key="2">
    <source>
        <dbReference type="EMBL" id="KAF3485727.1"/>
    </source>
</evidence>
<dbReference type="EMBL" id="QGKX02002183">
    <property type="protein sequence ID" value="KAF3485727.1"/>
    <property type="molecule type" value="Genomic_DNA"/>
</dbReference>
<proteinExistence type="predicted"/>
<dbReference type="AlphaFoldDB" id="A0A8S9MXR3"/>
<organism evidence="2 3">
    <name type="scientific">Brassica cretica</name>
    <name type="common">Mustard</name>
    <dbReference type="NCBI Taxonomy" id="69181"/>
    <lineage>
        <taxon>Eukaryota</taxon>
        <taxon>Viridiplantae</taxon>
        <taxon>Streptophyta</taxon>
        <taxon>Embryophyta</taxon>
        <taxon>Tracheophyta</taxon>
        <taxon>Spermatophyta</taxon>
        <taxon>Magnoliopsida</taxon>
        <taxon>eudicotyledons</taxon>
        <taxon>Gunneridae</taxon>
        <taxon>Pentapetalae</taxon>
        <taxon>rosids</taxon>
        <taxon>malvids</taxon>
        <taxon>Brassicales</taxon>
        <taxon>Brassicaceae</taxon>
        <taxon>Brassiceae</taxon>
        <taxon>Brassica</taxon>
    </lineage>
</organism>
<evidence type="ECO:0000256" key="1">
    <source>
        <dbReference type="SAM" id="MobiDB-lite"/>
    </source>
</evidence>
<sequence length="150" mass="17319">MGSMETSRTERGGTMSQTRTKAVRGVNWGRTGGKETGSGPYKWYQSDYGFRTEFEGLFKIYLDRTDVENAKREHWTTDERLDLGSDQSELKIIWGMIGLLKVFSITQESYPINFSKCWKQQRGLLKSMDPDSEVKKQEGLTKRFLKLKEG</sequence>
<feature type="region of interest" description="Disordered" evidence="1">
    <location>
        <begin position="1"/>
        <end position="21"/>
    </location>
</feature>
<evidence type="ECO:0000313" key="3">
    <source>
        <dbReference type="Proteomes" id="UP000712600"/>
    </source>
</evidence>
<protein>
    <submittedName>
        <fullName evidence="2">Uncharacterized protein</fullName>
    </submittedName>
</protein>
<dbReference type="Proteomes" id="UP000712600">
    <property type="component" value="Unassembled WGS sequence"/>
</dbReference>